<gene>
    <name evidence="1" type="ORF">MBOT_18260</name>
</gene>
<sequence>MARECLLCGDFESEHEADEKGDRFLGRCRARNYYGPGRNDYVQCDCPGLELAPDDNNEGGR</sequence>
<keyword evidence="2" id="KW-1185">Reference proteome</keyword>
<comment type="caution">
    <text evidence="1">The sequence shown here is derived from an EMBL/GenBank/DDBJ whole genome shotgun (WGS) entry which is preliminary data.</text>
</comment>
<dbReference type="Proteomes" id="UP000465361">
    <property type="component" value="Unassembled WGS sequence"/>
</dbReference>
<dbReference type="AlphaFoldDB" id="A0A7I9XXD7"/>
<reference evidence="1 2" key="1">
    <citation type="journal article" date="2019" name="Emerg. Microbes Infect.">
        <title>Comprehensive subspecies identification of 175 nontuberculous mycobacteria species based on 7547 genomic profiles.</title>
        <authorList>
            <person name="Matsumoto Y."/>
            <person name="Kinjo T."/>
            <person name="Motooka D."/>
            <person name="Nabeya D."/>
            <person name="Jung N."/>
            <person name="Uechi K."/>
            <person name="Horii T."/>
            <person name="Iida T."/>
            <person name="Fujita J."/>
            <person name="Nakamura S."/>
        </authorList>
    </citation>
    <scope>NUCLEOTIDE SEQUENCE [LARGE SCALE GENOMIC DNA]</scope>
    <source>
        <strain evidence="1 2">JCM 17322</strain>
    </source>
</reference>
<evidence type="ECO:0000313" key="2">
    <source>
        <dbReference type="Proteomes" id="UP000465361"/>
    </source>
</evidence>
<name>A0A7I9XXD7_9MYCO</name>
<dbReference type="RefSeq" id="WP_033711055.1">
    <property type="nucleotide sequence ID" value="NZ_BLKW01000002.1"/>
</dbReference>
<accession>A0A7I9XXD7</accession>
<dbReference type="EMBL" id="BLKW01000002">
    <property type="protein sequence ID" value="GFG74461.1"/>
    <property type="molecule type" value="Genomic_DNA"/>
</dbReference>
<organism evidence="1 2">
    <name type="scientific">Mycobacterium botniense</name>
    <dbReference type="NCBI Taxonomy" id="84962"/>
    <lineage>
        <taxon>Bacteria</taxon>
        <taxon>Bacillati</taxon>
        <taxon>Actinomycetota</taxon>
        <taxon>Actinomycetes</taxon>
        <taxon>Mycobacteriales</taxon>
        <taxon>Mycobacteriaceae</taxon>
        <taxon>Mycobacterium</taxon>
    </lineage>
</organism>
<protein>
    <submittedName>
        <fullName evidence="1">Uncharacterized protein</fullName>
    </submittedName>
</protein>
<proteinExistence type="predicted"/>
<evidence type="ECO:0000313" key="1">
    <source>
        <dbReference type="EMBL" id="GFG74461.1"/>
    </source>
</evidence>